<organism evidence="9">
    <name type="scientific">marine metagenome</name>
    <dbReference type="NCBI Taxonomy" id="408172"/>
    <lineage>
        <taxon>unclassified sequences</taxon>
        <taxon>metagenomes</taxon>
        <taxon>ecological metagenomes</taxon>
    </lineage>
</organism>
<dbReference type="Pfam" id="PF01996">
    <property type="entry name" value="F420_ligase"/>
    <property type="match status" value="1"/>
</dbReference>
<accession>A0A381QKK0</accession>
<feature type="domain" description="Coenzyme F420:L-glutamate ligase-like" evidence="8">
    <location>
        <begin position="18"/>
        <end position="238"/>
    </location>
</feature>
<keyword evidence="7" id="KW-0464">Manganese</keyword>
<keyword evidence="1" id="KW-0436">Ligase</keyword>
<dbReference type="PANTHER" id="PTHR47917">
    <property type="match status" value="1"/>
</dbReference>
<evidence type="ECO:0000259" key="8">
    <source>
        <dbReference type="Pfam" id="PF01996"/>
    </source>
</evidence>
<evidence type="ECO:0000256" key="1">
    <source>
        <dbReference type="ARBA" id="ARBA00022598"/>
    </source>
</evidence>
<keyword evidence="2" id="KW-0479">Metal-binding</keyword>
<dbReference type="PANTHER" id="PTHR47917:SF1">
    <property type="entry name" value="COENZYME F420:L-GLUTAMATE LIGASE"/>
    <property type="match status" value="1"/>
</dbReference>
<dbReference type="Gene3D" id="3.30.1330.100">
    <property type="entry name" value="CofE-like"/>
    <property type="match status" value="1"/>
</dbReference>
<dbReference type="EMBL" id="UINC01001358">
    <property type="protein sequence ID" value="SUZ78547.1"/>
    <property type="molecule type" value="Genomic_DNA"/>
</dbReference>
<evidence type="ECO:0000256" key="2">
    <source>
        <dbReference type="ARBA" id="ARBA00022723"/>
    </source>
</evidence>
<dbReference type="AlphaFoldDB" id="A0A381QKK0"/>
<sequence>MYFKSKPPSISLTALTGLPLIEKDDDLGELILACLALNEITIEANDVVAVAQKIVSKAEGRLINLSDVQPSQKAFDIAIQANKDPRLVELILQESIEIIRVSDGVIIVEHRLGHVLANAGVDRSNIESKNNEDVALLLPLNPDESATKIRNHIKENTGINVGVIITDSIGRAWRVGTIGHAIGSAGVKTLMDLRFKAKDLFDRELQVTCIAWADQLAAAASLAMGEANEATPVVVIKGLETPSSEDSIQDLIRPKKEDLFR</sequence>
<proteinExistence type="predicted"/>
<evidence type="ECO:0000256" key="7">
    <source>
        <dbReference type="ARBA" id="ARBA00023211"/>
    </source>
</evidence>
<evidence type="ECO:0000256" key="3">
    <source>
        <dbReference type="ARBA" id="ARBA00022741"/>
    </source>
</evidence>
<evidence type="ECO:0000256" key="4">
    <source>
        <dbReference type="ARBA" id="ARBA00022842"/>
    </source>
</evidence>
<dbReference type="Gene3D" id="3.90.1660.10">
    <property type="entry name" value="CofE-like domain"/>
    <property type="match status" value="1"/>
</dbReference>
<name>A0A381QKK0_9ZZZZ</name>
<keyword evidence="6" id="KW-0342">GTP-binding</keyword>
<keyword evidence="5" id="KW-0630">Potassium</keyword>
<keyword evidence="4" id="KW-0460">Magnesium</keyword>
<protein>
    <recommendedName>
        <fullName evidence="8">Coenzyme F420:L-glutamate ligase-like domain-containing protein</fullName>
    </recommendedName>
</protein>
<gene>
    <name evidence="9" type="ORF">METZ01_LOCUS31401</name>
</gene>
<dbReference type="GO" id="GO:0046872">
    <property type="term" value="F:metal ion binding"/>
    <property type="evidence" value="ECO:0007669"/>
    <property type="project" value="UniProtKB-KW"/>
</dbReference>
<evidence type="ECO:0000256" key="5">
    <source>
        <dbReference type="ARBA" id="ARBA00022958"/>
    </source>
</evidence>
<keyword evidence="3" id="KW-0547">Nucleotide-binding</keyword>
<dbReference type="GO" id="GO:0005525">
    <property type="term" value="F:GTP binding"/>
    <property type="evidence" value="ECO:0007669"/>
    <property type="project" value="UniProtKB-KW"/>
</dbReference>
<dbReference type="InterPro" id="IPR008225">
    <property type="entry name" value="F420-0_g-glutamyl_ligase"/>
</dbReference>
<dbReference type="SUPFAM" id="SSF144010">
    <property type="entry name" value="CofE-like"/>
    <property type="match status" value="1"/>
</dbReference>
<dbReference type="NCBIfam" id="TIGR01916">
    <property type="entry name" value="F420_cofE"/>
    <property type="match status" value="1"/>
</dbReference>
<dbReference type="GO" id="GO:0052618">
    <property type="term" value="F:coenzyme F420-0:L-glutamate ligase activity"/>
    <property type="evidence" value="ECO:0007669"/>
    <property type="project" value="TreeGrafter"/>
</dbReference>
<dbReference type="InterPro" id="IPR002847">
    <property type="entry name" value="F420-0_gamma-glut_ligase-dom"/>
</dbReference>
<evidence type="ECO:0000256" key="6">
    <source>
        <dbReference type="ARBA" id="ARBA00023134"/>
    </source>
</evidence>
<reference evidence="9" key="1">
    <citation type="submission" date="2018-05" db="EMBL/GenBank/DDBJ databases">
        <authorList>
            <person name="Lanie J.A."/>
            <person name="Ng W.-L."/>
            <person name="Kazmierczak K.M."/>
            <person name="Andrzejewski T.M."/>
            <person name="Davidsen T.M."/>
            <person name="Wayne K.J."/>
            <person name="Tettelin H."/>
            <person name="Glass J.I."/>
            <person name="Rusch D."/>
            <person name="Podicherti R."/>
            <person name="Tsui H.-C.T."/>
            <person name="Winkler M.E."/>
        </authorList>
    </citation>
    <scope>NUCLEOTIDE SEQUENCE</scope>
</reference>
<evidence type="ECO:0000313" key="9">
    <source>
        <dbReference type="EMBL" id="SUZ78547.1"/>
    </source>
</evidence>